<dbReference type="Proteomes" id="UP000239236">
    <property type="component" value="Unassembled WGS sequence"/>
</dbReference>
<sequence>MLCNAKKIAITGKARSGKTELSHYAWMLYGFKEFDFSAVLKDEFHRLFPHVPRDPKPRAYYQKFGQWLREIDPDIWVKMTMAKVHEYCFEDSLNKVNHKPKVLVNGVRQPNEYQRLKDEGFIIIRVNASDDLRIGRARNVGDVFTEADLSHETESHIDTFEVDYEINNVGTIGVMYDQFNVIMGEIGVQTVSSREIVAGAISDLKVIL</sequence>
<evidence type="ECO:0000313" key="1">
    <source>
        <dbReference type="EMBL" id="PRT35335.1"/>
    </source>
</evidence>
<dbReference type="EMBL" id="PVRR01000017">
    <property type="protein sequence ID" value="PRT35335.1"/>
    <property type="molecule type" value="Genomic_DNA"/>
</dbReference>
<gene>
    <name evidence="1" type="ORF">C6357_29530</name>
</gene>
<dbReference type="SUPFAM" id="SSF52540">
    <property type="entry name" value="P-loop containing nucleoside triphosphate hydrolases"/>
    <property type="match status" value="1"/>
</dbReference>
<protein>
    <recommendedName>
        <fullName evidence="3">Dephospho-CoA kinase</fullName>
    </recommendedName>
</protein>
<accession>A0ABX5DNJ5</accession>
<organism evidence="1 2">
    <name type="scientific">Bacillus wiedmannii</name>
    <dbReference type="NCBI Taxonomy" id="1890302"/>
    <lineage>
        <taxon>Bacteria</taxon>
        <taxon>Bacillati</taxon>
        <taxon>Bacillota</taxon>
        <taxon>Bacilli</taxon>
        <taxon>Bacillales</taxon>
        <taxon>Bacillaceae</taxon>
        <taxon>Bacillus</taxon>
        <taxon>Bacillus cereus group</taxon>
    </lineage>
</organism>
<evidence type="ECO:0000313" key="2">
    <source>
        <dbReference type="Proteomes" id="UP000239236"/>
    </source>
</evidence>
<name>A0ABX5DNJ5_9BACI</name>
<dbReference type="InterPro" id="IPR027417">
    <property type="entry name" value="P-loop_NTPase"/>
</dbReference>
<dbReference type="Gene3D" id="3.40.50.300">
    <property type="entry name" value="P-loop containing nucleotide triphosphate hydrolases"/>
    <property type="match status" value="1"/>
</dbReference>
<comment type="caution">
    <text evidence="1">The sequence shown here is derived from an EMBL/GenBank/DDBJ whole genome shotgun (WGS) entry which is preliminary data.</text>
</comment>
<keyword evidence="2" id="KW-1185">Reference proteome</keyword>
<evidence type="ECO:0008006" key="3">
    <source>
        <dbReference type="Google" id="ProtNLM"/>
    </source>
</evidence>
<proteinExistence type="predicted"/>
<reference evidence="1 2" key="1">
    <citation type="submission" date="2018-03" db="EMBL/GenBank/DDBJ databases">
        <title>Genotypic and phenotypic analysis of antagonistic Bacillus spp. isolated from rhizosphere soil of plants in Tibet.</title>
        <authorList>
            <person name="Borriss R."/>
            <person name="Lasch P."/>
            <person name="Wu L."/>
            <person name="Wu H."/>
            <person name="Gao X."/>
        </authorList>
    </citation>
    <scope>NUCLEOTIDE SEQUENCE [LARGE SCALE GENOMIC DNA]</scope>
    <source>
        <strain evidence="1 2">NMSW16</strain>
    </source>
</reference>